<dbReference type="InterPro" id="IPR027417">
    <property type="entry name" value="P-loop_NTPase"/>
</dbReference>
<evidence type="ECO:0000256" key="1">
    <source>
        <dbReference type="ARBA" id="ARBA00022448"/>
    </source>
</evidence>
<dbReference type="RefSeq" id="WP_378047309.1">
    <property type="nucleotide sequence ID" value="NZ_JBHMDN010000013.1"/>
</dbReference>
<dbReference type="EMBL" id="JBHTAI010000003">
    <property type="protein sequence ID" value="MFC7148011.1"/>
    <property type="molecule type" value="Genomic_DNA"/>
</dbReference>
<evidence type="ECO:0000259" key="4">
    <source>
        <dbReference type="PROSITE" id="PS50893"/>
    </source>
</evidence>
<keyword evidence="1" id="KW-0813">Transport</keyword>
<dbReference type="PROSITE" id="PS50893">
    <property type="entry name" value="ABC_TRANSPORTER_2"/>
    <property type="match status" value="1"/>
</dbReference>
<dbReference type="Pfam" id="PF00005">
    <property type="entry name" value="ABC_tran"/>
    <property type="match status" value="1"/>
</dbReference>
<dbReference type="SUPFAM" id="SSF52540">
    <property type="entry name" value="P-loop containing nucleoside triphosphate hydrolases"/>
    <property type="match status" value="1"/>
</dbReference>
<dbReference type="PROSITE" id="PS00211">
    <property type="entry name" value="ABC_TRANSPORTER_1"/>
    <property type="match status" value="1"/>
</dbReference>
<dbReference type="Gene3D" id="3.40.50.300">
    <property type="entry name" value="P-loop containing nucleotide triphosphate hydrolases"/>
    <property type="match status" value="1"/>
</dbReference>
<dbReference type="SMART" id="SM00382">
    <property type="entry name" value="AAA"/>
    <property type="match status" value="1"/>
</dbReference>
<accession>A0ABW2F475</accession>
<reference evidence="6" key="1">
    <citation type="journal article" date="2019" name="Int. J. Syst. Evol. Microbiol.">
        <title>The Global Catalogue of Microorganisms (GCM) 10K type strain sequencing project: providing services to taxonomists for standard genome sequencing and annotation.</title>
        <authorList>
            <consortium name="The Broad Institute Genomics Platform"/>
            <consortium name="The Broad Institute Genome Sequencing Center for Infectious Disease"/>
            <person name="Wu L."/>
            <person name="Ma J."/>
        </authorList>
    </citation>
    <scope>NUCLEOTIDE SEQUENCE [LARGE SCALE GENOMIC DNA]</scope>
    <source>
        <strain evidence="6">KCTC 12907</strain>
    </source>
</reference>
<keyword evidence="2" id="KW-0547">Nucleotide-binding</keyword>
<proteinExistence type="predicted"/>
<dbReference type="PANTHER" id="PTHR24220">
    <property type="entry name" value="IMPORT ATP-BINDING PROTEIN"/>
    <property type="match status" value="1"/>
</dbReference>
<feature type="domain" description="ABC transporter" evidence="4">
    <location>
        <begin position="8"/>
        <end position="226"/>
    </location>
</feature>
<dbReference type="InterPro" id="IPR003593">
    <property type="entry name" value="AAA+_ATPase"/>
</dbReference>
<evidence type="ECO:0000313" key="5">
    <source>
        <dbReference type="EMBL" id="MFC7148011.1"/>
    </source>
</evidence>
<dbReference type="CDD" id="cd03255">
    <property type="entry name" value="ABC_MJ0796_LolCDE_FtsE"/>
    <property type="match status" value="1"/>
</dbReference>
<keyword evidence="3 5" id="KW-0067">ATP-binding</keyword>
<protein>
    <submittedName>
        <fullName evidence="5">ABC transporter ATP-binding protein</fullName>
    </submittedName>
</protein>
<comment type="caution">
    <text evidence="5">The sequence shown here is derived from an EMBL/GenBank/DDBJ whole genome shotgun (WGS) entry which is preliminary data.</text>
</comment>
<dbReference type="InterPro" id="IPR015854">
    <property type="entry name" value="ABC_transpr_LolD-like"/>
</dbReference>
<name>A0ABW2F475_9BACL</name>
<gene>
    <name evidence="5" type="ORF">ACFQMJ_05630</name>
</gene>
<dbReference type="InterPro" id="IPR017871">
    <property type="entry name" value="ABC_transporter-like_CS"/>
</dbReference>
<evidence type="ECO:0000256" key="3">
    <source>
        <dbReference type="ARBA" id="ARBA00022840"/>
    </source>
</evidence>
<keyword evidence="6" id="KW-1185">Reference proteome</keyword>
<organism evidence="5 6">
    <name type="scientific">Cohnella cellulosilytica</name>
    <dbReference type="NCBI Taxonomy" id="986710"/>
    <lineage>
        <taxon>Bacteria</taxon>
        <taxon>Bacillati</taxon>
        <taxon>Bacillota</taxon>
        <taxon>Bacilli</taxon>
        <taxon>Bacillales</taxon>
        <taxon>Paenibacillaceae</taxon>
        <taxon>Cohnella</taxon>
    </lineage>
</organism>
<dbReference type="GO" id="GO:0005524">
    <property type="term" value="F:ATP binding"/>
    <property type="evidence" value="ECO:0007669"/>
    <property type="project" value="UniProtKB-KW"/>
</dbReference>
<sequence length="228" mass="24731">MEKEEQLLEASGIRKSFQAGGRKVEVLKGIEMTLVSGCLTMLRGRSGSGKTTLMNVLGGLDRPSAGEVRLRGRALGGWSDKQLAALRRKEIGFVFQSSALLPLLSVRENVELSLRMAGIPRSEWQARTARCLEAVGLAKRRDHRPHELSGGEQQRVAIAKAIAHKPRLLLADEPTAELDSAMAARMIGVFRDIAAAEGTAICMTTHDSALWEAADVVYEMADGRLVGQ</sequence>
<dbReference type="InterPro" id="IPR003439">
    <property type="entry name" value="ABC_transporter-like_ATP-bd"/>
</dbReference>
<evidence type="ECO:0000313" key="6">
    <source>
        <dbReference type="Proteomes" id="UP001596378"/>
    </source>
</evidence>
<dbReference type="Proteomes" id="UP001596378">
    <property type="component" value="Unassembled WGS sequence"/>
</dbReference>
<evidence type="ECO:0000256" key="2">
    <source>
        <dbReference type="ARBA" id="ARBA00022741"/>
    </source>
</evidence>
<dbReference type="InterPro" id="IPR017911">
    <property type="entry name" value="MacB-like_ATP-bd"/>
</dbReference>